<reference evidence="1 2" key="1">
    <citation type="journal article" date="2010" name="PLoS ONE">
        <title>The glycobiome of the rumen bacterium Butyrivibrio proteoclasticus B316(T) highlights adaptation to a polysaccharide-rich environment.</title>
        <authorList>
            <person name="Kelly W.J."/>
            <person name="Leahy S.C."/>
            <person name="Altermann E."/>
            <person name="Yeoman C.J."/>
            <person name="Dunne J.C."/>
            <person name="Kong Z."/>
            <person name="Pacheco D.M."/>
            <person name="Li D."/>
            <person name="Noel S.J."/>
            <person name="Moon C.D."/>
            <person name="Cookson A.L."/>
            <person name="Attwood G.T."/>
        </authorList>
    </citation>
    <scope>NUCLEOTIDE SEQUENCE [LARGE SCALE GENOMIC DNA]</scope>
    <source>
        <strain evidence="2">ATCC 51982 / DSM 14932 / B316</strain>
        <plasmid evidence="2">Plasmid pCY186</plasmid>
    </source>
</reference>
<dbReference type="InterPro" id="IPR046082">
    <property type="entry name" value="DUF6100"/>
</dbReference>
<dbReference type="EMBL" id="CP001813">
    <property type="protein sequence ID" value="ADL36548.1"/>
    <property type="molecule type" value="Genomic_DNA"/>
</dbReference>
<dbReference type="Pfam" id="PF19595">
    <property type="entry name" value="DUF6100"/>
    <property type="match status" value="1"/>
</dbReference>
<proteinExistence type="predicted"/>
<dbReference type="KEGG" id="bpb:bpr_IV184"/>
<dbReference type="eggNOG" id="ENOG502ZAC3">
    <property type="taxonomic scope" value="Bacteria"/>
</dbReference>
<sequence length="236" mass="27423">MVFTKISKETSKELDKEELEKKGNRRAVLKMFELLDSYISALKTSSDSLKDMMFEDSPNSYLVNKEFMQLGLIFKKTGNKIGEIGRYSGFTGKNEISSIIGEELKFSMEGDKLHIVFPTLLPKRYNSSSKAIYTNADIRQMYEPAFTKFFSGEKHVIYLKKAVIIYTHFFSTEKEFMDHDNFETKIITDLITANMFLDDSPKNCAIFMDYKMGEHSHTEVDVIPYDRFGEYIEKKE</sequence>
<dbReference type="SUPFAM" id="SSF103084">
    <property type="entry name" value="Holliday junction resolvase RusA"/>
    <property type="match status" value="1"/>
</dbReference>
<dbReference type="InterPro" id="IPR036614">
    <property type="entry name" value="RusA-like_sf"/>
</dbReference>
<dbReference type="GO" id="GO:0000287">
    <property type="term" value="F:magnesium ion binding"/>
    <property type="evidence" value="ECO:0007669"/>
    <property type="project" value="InterPro"/>
</dbReference>
<evidence type="ECO:0000313" key="1">
    <source>
        <dbReference type="EMBL" id="ADL36548.1"/>
    </source>
</evidence>
<accession>E0S566</accession>
<protein>
    <submittedName>
        <fullName evidence="1">Uncharacterized protein</fullName>
    </submittedName>
</protein>
<evidence type="ECO:0000313" key="2">
    <source>
        <dbReference type="Proteomes" id="UP000001299"/>
    </source>
</evidence>
<dbReference type="RefSeq" id="WP_013283196.1">
    <property type="nucleotide sequence ID" value="NC_014390.1"/>
</dbReference>
<organism evidence="1 2">
    <name type="scientific">Butyrivibrio proteoclasticus (strain ATCC 51982 / DSM 14932 / B316)</name>
    <name type="common">Clostridium proteoclasticum</name>
    <dbReference type="NCBI Taxonomy" id="515622"/>
    <lineage>
        <taxon>Bacteria</taxon>
        <taxon>Bacillati</taxon>
        <taxon>Bacillota</taxon>
        <taxon>Clostridia</taxon>
        <taxon>Lachnospirales</taxon>
        <taxon>Lachnospiraceae</taxon>
        <taxon>Butyrivibrio</taxon>
    </lineage>
</organism>
<geneLocation type="plasmid" evidence="1 2">
    <name>pCY186</name>
</geneLocation>
<name>E0S566_BUTPB</name>
<dbReference type="GO" id="GO:0006281">
    <property type="term" value="P:DNA repair"/>
    <property type="evidence" value="ECO:0007669"/>
    <property type="project" value="InterPro"/>
</dbReference>
<dbReference type="HOGENOM" id="CLU_1173704_0_0_9"/>
<dbReference type="GO" id="GO:0006310">
    <property type="term" value="P:DNA recombination"/>
    <property type="evidence" value="ECO:0007669"/>
    <property type="project" value="InterPro"/>
</dbReference>
<keyword evidence="1" id="KW-0614">Plasmid</keyword>
<keyword evidence="2" id="KW-1185">Reference proteome</keyword>
<dbReference type="AlphaFoldDB" id="E0S566"/>
<gene>
    <name evidence="1" type="ordered locus">bpr_IV184</name>
</gene>
<dbReference type="Proteomes" id="UP000001299">
    <property type="component" value="Plasmid pCY186"/>
</dbReference>